<evidence type="ECO:0000259" key="10">
    <source>
        <dbReference type="PROSITE" id="PS50156"/>
    </source>
</evidence>
<comment type="similarity">
    <text evidence="2">Belongs to the patched family.</text>
</comment>
<dbReference type="Gene3D" id="1.20.1640.10">
    <property type="entry name" value="Multidrug efflux transporter AcrB transmembrane domain"/>
    <property type="match status" value="2"/>
</dbReference>
<feature type="transmembrane region" description="Helical" evidence="9">
    <location>
        <begin position="805"/>
        <end position="824"/>
    </location>
</feature>
<keyword evidence="3" id="KW-1003">Cell membrane</keyword>
<feature type="non-terminal residue" evidence="11">
    <location>
        <position position="1147"/>
    </location>
</feature>
<evidence type="ECO:0000256" key="7">
    <source>
        <dbReference type="ARBA" id="ARBA00023180"/>
    </source>
</evidence>
<feature type="compositionally biased region" description="Basic and acidic residues" evidence="8">
    <location>
        <begin position="1086"/>
        <end position="1102"/>
    </location>
</feature>
<feature type="region of interest" description="Disordered" evidence="8">
    <location>
        <begin position="1086"/>
        <end position="1105"/>
    </location>
</feature>
<evidence type="ECO:0000256" key="9">
    <source>
        <dbReference type="SAM" id="Phobius"/>
    </source>
</evidence>
<organism evidence="11 12">
    <name type="scientific">Pseudolycoriella hygida</name>
    <dbReference type="NCBI Taxonomy" id="35572"/>
    <lineage>
        <taxon>Eukaryota</taxon>
        <taxon>Metazoa</taxon>
        <taxon>Ecdysozoa</taxon>
        <taxon>Arthropoda</taxon>
        <taxon>Hexapoda</taxon>
        <taxon>Insecta</taxon>
        <taxon>Pterygota</taxon>
        <taxon>Neoptera</taxon>
        <taxon>Endopterygota</taxon>
        <taxon>Diptera</taxon>
        <taxon>Nematocera</taxon>
        <taxon>Sciaroidea</taxon>
        <taxon>Sciaridae</taxon>
        <taxon>Pseudolycoriella</taxon>
    </lineage>
</organism>
<feature type="transmembrane region" description="Helical" evidence="9">
    <location>
        <begin position="341"/>
        <end position="366"/>
    </location>
</feature>
<feature type="transmembrane region" description="Helical" evidence="9">
    <location>
        <begin position="875"/>
        <end position="897"/>
    </location>
</feature>
<feature type="transmembrane region" description="Helical" evidence="9">
    <location>
        <begin position="373"/>
        <end position="394"/>
    </location>
</feature>
<feature type="transmembrane region" description="Helical" evidence="9">
    <location>
        <begin position="748"/>
        <end position="766"/>
    </location>
</feature>
<dbReference type="PANTHER" id="PTHR10796">
    <property type="entry name" value="PATCHED-RELATED"/>
    <property type="match status" value="1"/>
</dbReference>
<feature type="transmembrane region" description="Helical" evidence="9">
    <location>
        <begin position="311"/>
        <end position="329"/>
    </location>
</feature>
<feature type="region of interest" description="Disordered" evidence="8">
    <location>
        <begin position="958"/>
        <end position="999"/>
    </location>
</feature>
<evidence type="ECO:0000256" key="3">
    <source>
        <dbReference type="ARBA" id="ARBA00022475"/>
    </source>
</evidence>
<feature type="transmembrane region" description="Helical" evidence="9">
    <location>
        <begin position="69"/>
        <end position="86"/>
    </location>
</feature>
<evidence type="ECO:0000256" key="6">
    <source>
        <dbReference type="ARBA" id="ARBA00023136"/>
    </source>
</evidence>
<evidence type="ECO:0000256" key="1">
    <source>
        <dbReference type="ARBA" id="ARBA00004651"/>
    </source>
</evidence>
<comment type="caution">
    <text evidence="11">The sequence shown here is derived from an EMBL/GenBank/DDBJ whole genome shotgun (WGS) entry which is preliminary data.</text>
</comment>
<feature type="compositionally biased region" description="Low complexity" evidence="8">
    <location>
        <begin position="967"/>
        <end position="978"/>
    </location>
</feature>
<keyword evidence="6 9" id="KW-0472">Membrane</keyword>
<protein>
    <submittedName>
        <fullName evidence="11">Patched domain-containing protein 3</fullName>
    </submittedName>
</protein>
<evidence type="ECO:0000256" key="4">
    <source>
        <dbReference type="ARBA" id="ARBA00022692"/>
    </source>
</evidence>
<evidence type="ECO:0000313" key="12">
    <source>
        <dbReference type="Proteomes" id="UP001151699"/>
    </source>
</evidence>
<dbReference type="GO" id="GO:0030659">
    <property type="term" value="C:cytoplasmic vesicle membrane"/>
    <property type="evidence" value="ECO:0007669"/>
    <property type="project" value="TreeGrafter"/>
</dbReference>
<evidence type="ECO:0000313" key="11">
    <source>
        <dbReference type="EMBL" id="KAJ6650114.1"/>
    </source>
</evidence>
<keyword evidence="12" id="KW-1185">Reference proteome</keyword>
<name>A0A9Q0NGY2_9DIPT</name>
<keyword evidence="7" id="KW-0325">Glycoprotein</keyword>
<feature type="transmembrane region" description="Helical" evidence="9">
    <location>
        <begin position="540"/>
        <end position="561"/>
    </location>
</feature>
<proteinExistence type="inferred from homology"/>
<dbReference type="OrthoDB" id="6510177at2759"/>
<dbReference type="InterPro" id="IPR051697">
    <property type="entry name" value="Patched_domain-protein"/>
</dbReference>
<feature type="region of interest" description="Disordered" evidence="8">
    <location>
        <begin position="1"/>
        <end position="24"/>
    </location>
</feature>
<gene>
    <name evidence="11" type="primary">Ptchd3</name>
    <name evidence="11" type="ORF">Bhyg_05358</name>
</gene>
<feature type="transmembrane region" description="Helical" evidence="9">
    <location>
        <begin position="445"/>
        <end position="469"/>
    </location>
</feature>
<evidence type="ECO:0000256" key="8">
    <source>
        <dbReference type="SAM" id="MobiDB-lite"/>
    </source>
</evidence>
<dbReference type="PANTHER" id="PTHR10796:SF92">
    <property type="entry name" value="PATCHED-RELATED, ISOFORM A"/>
    <property type="match status" value="1"/>
</dbReference>
<dbReference type="Proteomes" id="UP001151699">
    <property type="component" value="Chromosome A"/>
</dbReference>
<dbReference type="FunFam" id="1.20.1640.10:FF:000013">
    <property type="entry name" value="PaTched Related family"/>
    <property type="match status" value="1"/>
</dbReference>
<evidence type="ECO:0000256" key="2">
    <source>
        <dbReference type="ARBA" id="ARBA00005585"/>
    </source>
</evidence>
<comment type="subcellular location">
    <subcellularLocation>
        <location evidence="1">Cell membrane</location>
        <topology evidence="1">Multi-pass membrane protein</topology>
    </subcellularLocation>
</comment>
<evidence type="ECO:0000256" key="5">
    <source>
        <dbReference type="ARBA" id="ARBA00022989"/>
    </source>
</evidence>
<reference evidence="11" key="1">
    <citation type="submission" date="2022-07" db="EMBL/GenBank/DDBJ databases">
        <authorList>
            <person name="Trinca V."/>
            <person name="Uliana J.V.C."/>
            <person name="Torres T.T."/>
            <person name="Ward R.J."/>
            <person name="Monesi N."/>
        </authorList>
    </citation>
    <scope>NUCLEOTIDE SEQUENCE</scope>
    <source>
        <strain evidence="11">HSMRA1968</strain>
        <tissue evidence="11">Whole embryos</tissue>
    </source>
</reference>
<dbReference type="EMBL" id="WJQU01000001">
    <property type="protein sequence ID" value="KAJ6650114.1"/>
    <property type="molecule type" value="Genomic_DNA"/>
</dbReference>
<keyword evidence="4 9" id="KW-0812">Transmembrane</keyword>
<dbReference type="InterPro" id="IPR000731">
    <property type="entry name" value="SSD"/>
</dbReference>
<dbReference type="SUPFAM" id="SSF82866">
    <property type="entry name" value="Multidrug efflux transporter AcrB transmembrane domain"/>
    <property type="match status" value="2"/>
</dbReference>
<feature type="domain" description="SSD" evidence="10">
    <location>
        <begin position="311"/>
        <end position="468"/>
    </location>
</feature>
<accession>A0A9Q0NGY2</accession>
<feature type="transmembrane region" description="Helical" evidence="9">
    <location>
        <begin position="772"/>
        <end position="793"/>
    </location>
</feature>
<feature type="compositionally biased region" description="Basic and acidic residues" evidence="8">
    <location>
        <begin position="983"/>
        <end position="999"/>
    </location>
</feature>
<feature type="transmembrane region" description="Helical" evidence="9">
    <location>
        <begin position="414"/>
        <end position="433"/>
    </location>
</feature>
<sequence>MDGMSDSDTGMLHGNNTIGNNEDHVGTVSGVEETKTSSYLTMTCGISLVDKALNKSFGRLGHFIGKNPGYFVIVPTLLTIIFVTGIQQLKYQMDPEYLFSPVNGEGKAERAIVETYFKTNYTHRFDAGRITRPGRFGRVIVIPNDGINNLIRPEVFKELRILDQIIQNTTVDVDGEEFKYIDVCAKWQDECFNNDILNLDQIMDEILSKEINLTFPFMIDPVTWDLHLFPVFFGGTVLSPENTIVSVPSLQMIYFVTADTPKQDARGSAWEEAFLLTVGTAVDKGFFKHIYVARFASRTLDHELERNTRSVVPYFTSTFVLMAAFSVITCMMGDQVRSKPWLGLLGNLSAIMATCAAFGLAMYLGIEFIGINLAAPFLMISIGIDDTFVMLAAWRRTSSQLSVPERMSLMLSDAAVSITITSVTDMVSFWIGILSPFPSVRIFCIYSGFAVCFIFVWHITFFAGCMALSGYCEEKNLHSIFGFKVQPLSVAIKENRSWFYKKFISGGIDLNNPENKVDNKEHMMMVFFRDKIAAAINKGWVKALIIIIFGAYIAGAGYGLTKMKEGLERRKLSKDDSYSVKFFDLEDEFYREFPYRIQVILTGDLNYSDPNTQNEIEKLMQALESTSYVTSSMYTESWLRTFLTFIDRNQEFLNVTINSEQDFIDVMKEYWLFPEQSYSLDVKFNKNGTRIIASRFLIQAVNITDTNHEKVMVRDLRQICKDSPLSVSVFHPYFVFFDQFELVRPTSIQSMVIGALIMMIISFIFIPNLLCSFWVALSIVSIELGVAGYMSLWDVNLDSISMINLIMCIGFSVDFTAHICYSYMSSKSRHPDDKVKEALYSLGMPILQGALSTILGCIGLLLADSYIFLVFFKMIFLVIFFGAMHGLFLLPVLLSLFGPDSCTSELEFEDDHSKRDAKLVVLEKSFSPYVIPHPQLTLSTPFSNKSFLGAPYKGFGIDDKDQGIGTSGEDSSESSSSKSQRRQAIEDENTRRRYEEGWRRSSSHNLSGSVLAQFQPSIDLYGAEAKRMWTEPNYNYNDDFSQSQHHTVFEMGDREVERRISDDIRLKRSDDRRYFNDQDTRNFVEESRRYSDDGKHKVGDDRRRRKYTPPEDFVIKSKTGEFRIEMNSKKKMEANFDLKFDDFDFFN</sequence>
<dbReference type="PROSITE" id="PS50156">
    <property type="entry name" value="SSD"/>
    <property type="match status" value="1"/>
</dbReference>
<dbReference type="Pfam" id="PF02460">
    <property type="entry name" value="Patched"/>
    <property type="match status" value="1"/>
</dbReference>
<feature type="transmembrane region" description="Helical" evidence="9">
    <location>
        <begin position="844"/>
        <end position="863"/>
    </location>
</feature>
<dbReference type="InterPro" id="IPR003392">
    <property type="entry name" value="PTHD_SSD"/>
</dbReference>
<dbReference type="AlphaFoldDB" id="A0A9Q0NGY2"/>
<keyword evidence="5 9" id="KW-1133">Transmembrane helix</keyword>
<dbReference type="GO" id="GO:0005886">
    <property type="term" value="C:plasma membrane"/>
    <property type="evidence" value="ECO:0007669"/>
    <property type="project" value="UniProtKB-SubCell"/>
</dbReference>